<gene>
    <name evidence="1" type="ORF">Pme01_16880</name>
</gene>
<reference evidence="1" key="1">
    <citation type="submission" date="2021-01" db="EMBL/GenBank/DDBJ databases">
        <title>Whole genome shotgun sequence of Planosporangium mesophilum NBRC 109066.</title>
        <authorList>
            <person name="Komaki H."/>
            <person name="Tamura T."/>
        </authorList>
    </citation>
    <scope>NUCLEOTIDE SEQUENCE</scope>
    <source>
        <strain evidence="1">NBRC 109066</strain>
    </source>
</reference>
<dbReference type="InterPro" id="IPR007061">
    <property type="entry name" value="MST-like"/>
</dbReference>
<dbReference type="Proteomes" id="UP000599074">
    <property type="component" value="Unassembled WGS sequence"/>
</dbReference>
<evidence type="ECO:0000313" key="2">
    <source>
        <dbReference type="Proteomes" id="UP000599074"/>
    </source>
</evidence>
<comment type="caution">
    <text evidence="1">The sequence shown here is derived from an EMBL/GenBank/DDBJ whole genome shotgun (WGS) entry which is preliminary data.</text>
</comment>
<proteinExistence type="predicted"/>
<sequence length="165" mass="18805">MQRLDPPFTGDERSLLESWLDYHRTTVQVKCAGLAEADAWRTPLPSSPAMSPAGLVLHLYWVERNWFERILTGVDVPLPWLVERDAEFARSGTESLDGVLKRYAEQCERSRELAAGRGLDDTGYHPKLGVDISLRWIYLHMIEETARHNGHFDAMRELIDGTVGE</sequence>
<evidence type="ECO:0008006" key="3">
    <source>
        <dbReference type="Google" id="ProtNLM"/>
    </source>
</evidence>
<protein>
    <recommendedName>
        <fullName evidence="3">Mini-circle protein</fullName>
    </recommendedName>
</protein>
<keyword evidence="2" id="KW-1185">Reference proteome</keyword>
<dbReference type="AlphaFoldDB" id="A0A8J3TB64"/>
<accession>A0A8J3TB64</accession>
<dbReference type="SUPFAM" id="SSF109854">
    <property type="entry name" value="DinB/YfiT-like putative metalloenzymes"/>
    <property type="match status" value="1"/>
</dbReference>
<dbReference type="InterPro" id="IPR034660">
    <property type="entry name" value="DinB/YfiT-like"/>
</dbReference>
<dbReference type="Gene3D" id="1.20.120.450">
    <property type="entry name" value="dinb family like domain"/>
    <property type="match status" value="1"/>
</dbReference>
<dbReference type="RefSeq" id="WP_239088090.1">
    <property type="nucleotide sequence ID" value="NZ_BOON01000016.1"/>
</dbReference>
<organism evidence="1 2">
    <name type="scientific">Planosporangium mesophilum</name>
    <dbReference type="NCBI Taxonomy" id="689768"/>
    <lineage>
        <taxon>Bacteria</taxon>
        <taxon>Bacillati</taxon>
        <taxon>Actinomycetota</taxon>
        <taxon>Actinomycetes</taxon>
        <taxon>Micromonosporales</taxon>
        <taxon>Micromonosporaceae</taxon>
        <taxon>Planosporangium</taxon>
    </lineage>
</organism>
<name>A0A8J3TB64_9ACTN</name>
<evidence type="ECO:0000313" key="1">
    <source>
        <dbReference type="EMBL" id="GII22091.1"/>
    </source>
</evidence>
<dbReference type="Pfam" id="PF04978">
    <property type="entry name" value="MST"/>
    <property type="match status" value="1"/>
</dbReference>
<dbReference type="EMBL" id="BOON01000016">
    <property type="protein sequence ID" value="GII22091.1"/>
    <property type="molecule type" value="Genomic_DNA"/>
</dbReference>